<evidence type="ECO:0000259" key="3">
    <source>
        <dbReference type="PROSITE" id="PS50076"/>
    </source>
</evidence>
<evidence type="ECO:0000256" key="2">
    <source>
        <dbReference type="SAM" id="Coils"/>
    </source>
</evidence>
<reference evidence="4" key="1">
    <citation type="submission" date="2019-04" db="EMBL/GenBank/DDBJ databases">
        <title>Evolution of Biomass-Degrading Anaerobic Consortia Revealed by Metagenomics.</title>
        <authorList>
            <person name="Peng X."/>
        </authorList>
    </citation>
    <scope>NUCLEOTIDE SEQUENCE</scope>
    <source>
        <strain evidence="4">SIG311</strain>
    </source>
</reference>
<feature type="domain" description="J" evidence="3">
    <location>
        <begin position="7"/>
        <end position="62"/>
    </location>
</feature>
<dbReference type="InterPro" id="IPR050817">
    <property type="entry name" value="DjlA_DnaK_co-chaperone"/>
</dbReference>
<dbReference type="InterPro" id="IPR001623">
    <property type="entry name" value="DnaJ_domain"/>
</dbReference>
<protein>
    <recommendedName>
        <fullName evidence="3">J domain-containing protein</fullName>
    </recommendedName>
</protein>
<feature type="coiled-coil region" evidence="2">
    <location>
        <begin position="86"/>
        <end position="135"/>
    </location>
</feature>
<dbReference type="PRINTS" id="PR00625">
    <property type="entry name" value="JDOMAIN"/>
</dbReference>
<dbReference type="SMART" id="SM00271">
    <property type="entry name" value="DnaJ"/>
    <property type="match status" value="1"/>
</dbReference>
<evidence type="ECO:0000313" key="5">
    <source>
        <dbReference type="Proteomes" id="UP000766246"/>
    </source>
</evidence>
<evidence type="ECO:0000313" key="4">
    <source>
        <dbReference type="EMBL" id="MBE5920307.1"/>
    </source>
</evidence>
<evidence type="ECO:0000256" key="1">
    <source>
        <dbReference type="ARBA" id="ARBA00022705"/>
    </source>
</evidence>
<organism evidence="4 5">
    <name type="scientific">Pseudobutyrivibrio ruminis</name>
    <dbReference type="NCBI Taxonomy" id="46206"/>
    <lineage>
        <taxon>Bacteria</taxon>
        <taxon>Bacillati</taxon>
        <taxon>Bacillota</taxon>
        <taxon>Clostridia</taxon>
        <taxon>Lachnospirales</taxon>
        <taxon>Lachnospiraceae</taxon>
        <taxon>Pseudobutyrivibrio</taxon>
    </lineage>
</organism>
<dbReference type="Proteomes" id="UP000766246">
    <property type="component" value="Unassembled WGS sequence"/>
</dbReference>
<dbReference type="EMBL" id="SVER01000029">
    <property type="protein sequence ID" value="MBE5920307.1"/>
    <property type="molecule type" value="Genomic_DNA"/>
</dbReference>
<dbReference type="SUPFAM" id="SSF46565">
    <property type="entry name" value="Chaperone J-domain"/>
    <property type="match status" value="1"/>
</dbReference>
<dbReference type="AlphaFoldDB" id="A0A927UEC0"/>
<dbReference type="PANTHER" id="PTHR24074">
    <property type="entry name" value="CO-CHAPERONE PROTEIN DJLA"/>
    <property type="match status" value="1"/>
</dbReference>
<dbReference type="GO" id="GO:0006260">
    <property type="term" value="P:DNA replication"/>
    <property type="evidence" value="ECO:0007669"/>
    <property type="project" value="UniProtKB-KW"/>
</dbReference>
<name>A0A927UEC0_9FIRM</name>
<proteinExistence type="predicted"/>
<dbReference type="Gene3D" id="1.10.287.110">
    <property type="entry name" value="DnaJ domain"/>
    <property type="match status" value="1"/>
</dbReference>
<keyword evidence="2" id="KW-0175">Coiled coil</keyword>
<gene>
    <name evidence="4" type="ORF">E7272_10750</name>
</gene>
<keyword evidence="1" id="KW-0235">DNA replication</keyword>
<dbReference type="InterPro" id="IPR036869">
    <property type="entry name" value="J_dom_sf"/>
</dbReference>
<dbReference type="Pfam" id="PF00226">
    <property type="entry name" value="DnaJ"/>
    <property type="match status" value="1"/>
</dbReference>
<dbReference type="PROSITE" id="PS50076">
    <property type="entry name" value="DNAJ_2"/>
    <property type="match status" value="1"/>
</dbReference>
<comment type="caution">
    <text evidence="4">The sequence shown here is derived from an EMBL/GenBank/DDBJ whole genome shotgun (WGS) entry which is preliminary data.</text>
</comment>
<sequence>MIKTRHEALMMLGLGPDASPAQIKNVYKELVKKCHPDVTGSDDATAYNHITEAYKFLCNDNDNKVLTHSRVVGKTGKRNTASNADYAAFQKKAKEAKERRAKEFEQKQKDFAAQYEKQEAEYKRAMEAIDAIRVARAIQSMIWANGMEKDSDDSKE</sequence>
<dbReference type="CDD" id="cd06257">
    <property type="entry name" value="DnaJ"/>
    <property type="match status" value="1"/>
</dbReference>
<accession>A0A927UEC0</accession>